<feature type="transmembrane region" description="Helical" evidence="2">
    <location>
        <begin position="456"/>
        <end position="475"/>
    </location>
</feature>
<dbReference type="AlphaFoldDB" id="A0AAC8W059"/>
<feature type="transmembrane region" description="Helical" evidence="2">
    <location>
        <begin position="481"/>
        <end position="501"/>
    </location>
</feature>
<evidence type="ECO:0000313" key="3">
    <source>
        <dbReference type="EMBL" id="ALG72587.1"/>
    </source>
</evidence>
<feature type="transmembrane region" description="Helical" evidence="2">
    <location>
        <begin position="347"/>
        <end position="368"/>
    </location>
</feature>
<sequence>MRADIVRLYRQVHSWTGILTGLILFVCFYAGAVTMFKEPLERWMTRPEAVSPMALDGAGELIAATRALRPEVRDFTLALDPVLAGEAPLRLTWTEERIDPAPWAATLGPDGSVTVDRLDPAGIGLLVDVLHRTAGIPGDLDIGTLVTGIASALYVVALVSGVIVLLPSLVKDFLVLRVTANLKRMWLDVHNVLGIVSLPFHIVIALSAVVFGLHDQIYDALDEVVYDGRMRTVIAASSPFRGVRKDTGPAAMLAPQAFLERVHALEPGFTPTSLEYHDAGTRAATVRVWGHDPRYLVRREGFVLLGATDGRVIDTEYMPGHQGPWSSTVSAFFALHFGSFGGGVVRWTYFLLGLAGALLFYTGNLLWIESRRRTERRAGGPVAQSRSTSLLAAGTVGVCLGCVGGLSSTIAAGKWLNGLVDDLHAWHWGIYYVTFLAACIWAFLRGAARAGVELLWASAAASAAIPATSLLGWVVPGLGLWASPGLIGVDLVALAGALALASMARRTARRAQSGPQDSVWATSASTACPGRSSSLAGSEVDSVAISQPRTSEMEG</sequence>
<feature type="transmembrane region" description="Helical" evidence="2">
    <location>
        <begin position="191"/>
        <end position="213"/>
    </location>
</feature>
<keyword evidence="2" id="KW-1133">Transmembrane helix</keyword>
<accession>A0AAC8W059</accession>
<dbReference type="Pfam" id="PF03929">
    <property type="entry name" value="PepSY_TM"/>
    <property type="match status" value="1"/>
</dbReference>
<dbReference type="InterPro" id="IPR005625">
    <property type="entry name" value="PepSY-ass_TM"/>
</dbReference>
<organism evidence="3 4">
    <name type="scientific">Azospirillum thiophilum</name>
    <dbReference type="NCBI Taxonomy" id="528244"/>
    <lineage>
        <taxon>Bacteria</taxon>
        <taxon>Pseudomonadati</taxon>
        <taxon>Pseudomonadota</taxon>
        <taxon>Alphaproteobacteria</taxon>
        <taxon>Rhodospirillales</taxon>
        <taxon>Azospirillaceae</taxon>
        <taxon>Azospirillum</taxon>
    </lineage>
</organism>
<dbReference type="PANTHER" id="PTHR34219:SF9">
    <property type="entry name" value="IRON-REGULATED INNER MEMBRANE PROTEIN"/>
    <property type="match status" value="1"/>
</dbReference>
<evidence type="ECO:0000256" key="2">
    <source>
        <dbReference type="SAM" id="Phobius"/>
    </source>
</evidence>
<dbReference type="RefSeq" id="WP_045583188.1">
    <property type="nucleotide sequence ID" value="NZ_CP012402.1"/>
</dbReference>
<evidence type="ECO:0000313" key="4">
    <source>
        <dbReference type="Proteomes" id="UP000069935"/>
    </source>
</evidence>
<feature type="compositionally biased region" description="Polar residues" evidence="1">
    <location>
        <begin position="544"/>
        <end position="555"/>
    </location>
</feature>
<keyword evidence="2" id="KW-0812">Transmembrane</keyword>
<gene>
    <name evidence="3" type="ORF">AL072_16160</name>
</gene>
<keyword evidence="2" id="KW-0472">Membrane</keyword>
<feature type="transmembrane region" description="Helical" evidence="2">
    <location>
        <begin position="149"/>
        <end position="170"/>
    </location>
</feature>
<feature type="transmembrane region" description="Helical" evidence="2">
    <location>
        <begin position="425"/>
        <end position="444"/>
    </location>
</feature>
<dbReference type="EMBL" id="CP012402">
    <property type="protein sequence ID" value="ALG72587.1"/>
    <property type="molecule type" value="Genomic_DNA"/>
</dbReference>
<evidence type="ECO:0000256" key="1">
    <source>
        <dbReference type="SAM" id="MobiDB-lite"/>
    </source>
</evidence>
<proteinExistence type="predicted"/>
<reference evidence="4" key="1">
    <citation type="submission" date="2015-08" db="EMBL/GenBank/DDBJ databases">
        <title>Complete Genome Sequence of Azospirillum thiophilum BV-S.</title>
        <authorList>
            <person name="Fomenkov A."/>
            <person name="Vincze T."/>
            <person name="Grabovich M."/>
            <person name="Dubinina G."/>
            <person name="Orlova M."/>
            <person name="Belousova E."/>
            <person name="Roberts R.J."/>
        </authorList>
    </citation>
    <scope>NUCLEOTIDE SEQUENCE [LARGE SCALE GENOMIC DNA]</scope>
    <source>
        <strain evidence="4">BV-S</strain>
    </source>
</reference>
<dbReference type="PANTHER" id="PTHR34219">
    <property type="entry name" value="IRON-REGULATED INNER MEMBRANE PROTEIN-RELATED"/>
    <property type="match status" value="1"/>
</dbReference>
<feature type="transmembrane region" description="Helical" evidence="2">
    <location>
        <begin position="12"/>
        <end position="36"/>
    </location>
</feature>
<feature type="region of interest" description="Disordered" evidence="1">
    <location>
        <begin position="514"/>
        <end position="555"/>
    </location>
</feature>
<feature type="compositionally biased region" description="Polar residues" evidence="1">
    <location>
        <begin position="514"/>
        <end position="536"/>
    </location>
</feature>
<feature type="transmembrane region" description="Helical" evidence="2">
    <location>
        <begin position="389"/>
        <end position="413"/>
    </location>
</feature>
<name>A0AAC8W059_9PROT</name>
<dbReference type="Proteomes" id="UP000069935">
    <property type="component" value="Chromosome 2"/>
</dbReference>
<reference evidence="3 4" key="2">
    <citation type="journal article" date="2016" name="Genome Announc.">
        <title>Complete Genome Sequence of a Strain of Azospirillum thiophilum Isolated from a Sulfide Spring.</title>
        <authorList>
            <person name="Fomenkov A."/>
            <person name="Vincze T."/>
            <person name="Grabovich M."/>
            <person name="Anton B.P."/>
            <person name="Dubinina G."/>
            <person name="Orlova M."/>
            <person name="Belousova E."/>
            <person name="Roberts R.J."/>
        </authorList>
    </citation>
    <scope>NUCLEOTIDE SEQUENCE [LARGE SCALE GENOMIC DNA]</scope>
    <source>
        <strain evidence="3 4">BV-S</strain>
    </source>
</reference>
<protein>
    <submittedName>
        <fullName evidence="3">Peptidase</fullName>
    </submittedName>
</protein>
<keyword evidence="4" id="KW-1185">Reference proteome</keyword>
<dbReference type="KEGG" id="ati:AL072_16160"/>